<feature type="transmembrane region" description="Helical" evidence="2">
    <location>
        <begin position="360"/>
        <end position="381"/>
    </location>
</feature>
<evidence type="ECO:0000313" key="3">
    <source>
        <dbReference type="EMBL" id="QTC91180.1"/>
    </source>
</evidence>
<gene>
    <name evidence="3" type="ORF">IFJ75_18615</name>
</gene>
<keyword evidence="1" id="KW-0175">Coiled coil</keyword>
<keyword evidence="4" id="KW-1185">Reference proteome</keyword>
<dbReference type="EMBL" id="CP062222">
    <property type="protein sequence ID" value="QTC91180.1"/>
    <property type="molecule type" value="Genomic_DNA"/>
</dbReference>
<dbReference type="RefSeq" id="WP_207870247.1">
    <property type="nucleotide sequence ID" value="NZ_CP062222.1"/>
</dbReference>
<proteinExistence type="predicted"/>
<evidence type="ECO:0000313" key="4">
    <source>
        <dbReference type="Proteomes" id="UP000663918"/>
    </source>
</evidence>
<protein>
    <submittedName>
        <fullName evidence="3">Chain-length determining protein</fullName>
    </submittedName>
</protein>
<keyword evidence="2" id="KW-0472">Membrane</keyword>
<keyword evidence="2" id="KW-1133">Transmembrane helix</keyword>
<feature type="coiled-coil region" evidence="1">
    <location>
        <begin position="198"/>
        <end position="225"/>
    </location>
</feature>
<evidence type="ECO:0000256" key="2">
    <source>
        <dbReference type="SAM" id="Phobius"/>
    </source>
</evidence>
<sequence length="387" mass="42634">MSDPKLNYIGPVPEALTYQRPAKPFWRKVPLAFVIVVIVPSVVAAFYFFLLASDRYVSEARFIVRMPQQTQPSSLGVALQGVGLSTGSSDAFAVHEYVNSRDGLRDLSRRINVKAILKGRNADIFSRYPSPWQTPNEEDTFHAYQKRIVVGYDSTTGISTLRTEAFSPQDARAMAEGLLEGGEQLINRMNERASTDAVTNAQSAVEQARAKLTKAQIDITNFRNREKFIDPARSATESGSLIGGLLETVAGLRAERAQIANQAPQSPQLPGIDGRIAAYESQIAAERAKIVGDSGSLAPKIADYENLVLAREFADRELAQATAAVLSAQQDASRQRLYLDRVVNPDLADKSTQPRRLMSFLTVLFTSLMLYGVGWLIWAGIKEHQQT</sequence>
<dbReference type="AlphaFoldDB" id="A0A975GY37"/>
<feature type="transmembrane region" description="Helical" evidence="2">
    <location>
        <begin position="31"/>
        <end position="52"/>
    </location>
</feature>
<dbReference type="Proteomes" id="UP000663918">
    <property type="component" value="Chromosome"/>
</dbReference>
<accession>A0A975GY37</accession>
<reference evidence="3" key="1">
    <citation type="submission" date="2020-09" db="EMBL/GenBank/DDBJ databases">
        <title>Brevundimonas sp. LVF2 isolated from a puddle in Goettingen, Germany.</title>
        <authorList>
            <person name="Friedrich I."/>
            <person name="Klassen A."/>
            <person name="Hannes N."/>
            <person name="Schneider D."/>
            <person name="Hertel R."/>
            <person name="Daniel R."/>
        </authorList>
    </citation>
    <scope>NUCLEOTIDE SEQUENCE</scope>
    <source>
        <strain evidence="3">LVF2</strain>
    </source>
</reference>
<organism evidence="3 4">
    <name type="scientific">Brevundimonas goettingensis</name>
    <dbReference type="NCBI Taxonomy" id="2774190"/>
    <lineage>
        <taxon>Bacteria</taxon>
        <taxon>Pseudomonadati</taxon>
        <taxon>Pseudomonadota</taxon>
        <taxon>Alphaproteobacteria</taxon>
        <taxon>Caulobacterales</taxon>
        <taxon>Caulobacteraceae</taxon>
        <taxon>Brevundimonas</taxon>
    </lineage>
</organism>
<dbReference type="PANTHER" id="PTHR32309">
    <property type="entry name" value="TYROSINE-PROTEIN KINASE"/>
    <property type="match status" value="1"/>
</dbReference>
<keyword evidence="2" id="KW-0812">Transmembrane</keyword>
<dbReference type="KEGG" id="bgoe:IFJ75_18615"/>
<dbReference type="PANTHER" id="PTHR32309:SF13">
    <property type="entry name" value="FERRIC ENTEROBACTIN TRANSPORT PROTEIN FEPE"/>
    <property type="match status" value="1"/>
</dbReference>
<evidence type="ECO:0000256" key="1">
    <source>
        <dbReference type="SAM" id="Coils"/>
    </source>
</evidence>
<dbReference type="GO" id="GO:0005886">
    <property type="term" value="C:plasma membrane"/>
    <property type="evidence" value="ECO:0007669"/>
    <property type="project" value="TreeGrafter"/>
</dbReference>
<dbReference type="GO" id="GO:0004713">
    <property type="term" value="F:protein tyrosine kinase activity"/>
    <property type="evidence" value="ECO:0007669"/>
    <property type="project" value="TreeGrafter"/>
</dbReference>
<dbReference type="InterPro" id="IPR050445">
    <property type="entry name" value="Bact_polysacc_biosynth/exp"/>
</dbReference>
<name>A0A975GY37_9CAUL</name>